<organism evidence="2 3">
    <name type="scientific">Candidatus Alectryocaccomicrobium excrementavium</name>
    <dbReference type="NCBI Taxonomy" id="2840668"/>
    <lineage>
        <taxon>Bacteria</taxon>
        <taxon>Bacillati</taxon>
        <taxon>Bacillota</taxon>
        <taxon>Clostridia</taxon>
        <taxon>Candidatus Alectryocaccomicrobium</taxon>
    </lineage>
</organism>
<dbReference type="Gene3D" id="1.25.40.10">
    <property type="entry name" value="Tetratricopeptide repeat domain"/>
    <property type="match status" value="2"/>
</dbReference>
<dbReference type="SUPFAM" id="SSF48452">
    <property type="entry name" value="TPR-like"/>
    <property type="match status" value="1"/>
</dbReference>
<evidence type="ECO:0000313" key="2">
    <source>
        <dbReference type="EMBL" id="HIS93407.1"/>
    </source>
</evidence>
<dbReference type="InterPro" id="IPR033396">
    <property type="entry name" value="DUF5107"/>
</dbReference>
<dbReference type="EMBL" id="DVJN01000199">
    <property type="protein sequence ID" value="HIS93407.1"/>
    <property type="molecule type" value="Genomic_DNA"/>
</dbReference>
<dbReference type="AlphaFoldDB" id="A0A9D1G1R8"/>
<dbReference type="InterPro" id="IPR011990">
    <property type="entry name" value="TPR-like_helical_dom_sf"/>
</dbReference>
<accession>A0A9D1G1R8</accession>
<name>A0A9D1G1R8_9FIRM</name>
<dbReference type="InterPro" id="IPR019734">
    <property type="entry name" value="TPR_rpt"/>
</dbReference>
<dbReference type="Proteomes" id="UP000824140">
    <property type="component" value="Unassembled WGS sequence"/>
</dbReference>
<comment type="caution">
    <text evidence="2">The sequence shown here is derived from an EMBL/GenBank/DDBJ whole genome shotgun (WGS) entry which is preliminary data.</text>
</comment>
<proteinExistence type="predicted"/>
<dbReference type="Pfam" id="PF17128">
    <property type="entry name" value="DUF5107"/>
    <property type="match status" value="1"/>
</dbReference>
<sequence length="1026" mass="116219">MTDVEVRETRLTLPAYREPPYEKLPMFAENRVHQRSSGNPYPNPVVVCVDRAHREEKTYRCLVLENAYLRLEILPELGGRIYSALDKSTGYDFFYKQHAIKPALIGMLGSWISGGVEFNWPCHHRPSTFMPVDDCIEREENGAVTVWLSEHEPLNRMKGMVGIRLAPGEARFETRMRVYNRTQTRRSFLWWENAAVPVNEEYELFFPPDVHFVQFHYRKNVTSFPIARGVYNGIRMGEGVDIRLHRNTRQPTSYFSAGSHYDFFGGYDHGRQAGVVHVADPHVSVGKKMFTWAYGQLASSWERALTDEDGMYAELMAGSYSANQPDFAWLEPYEEKSFSQCWYPIGALGIPLCATLDAAVAVREGEIRLQATRELVDASLDIRDKRYCIHAAPGEIVRFPFAGEVGELALCDAQGRTLLRYCPAEERPQAVPAPLAELPALDQLANAQDAYRAGVHVAQYRDPIRSPERYWQEALRFDAGHAETHQELSRHCYEHLRYEEALSHALSAWEAVTRYNFHPLSGDIPYLAGLALEALNRDAEAEDWHQKAAWAQDARSRAMVRLAMIAGRRKDYAAMERYARQALEAHAPNGTAAACLALALWRQGKAGEAKETLRHRLAHDPLDKLCGLLLVALEGRAAGVERTDAWQNALDLAEDLEQMGEREWAEELLAHAPKPEVTAWPSRHGEYRRLSATGADDHGLACLLYARGHWARAAILWDTMGDDWRALRNLAVACYSHLERRGEALPLMQRALALAPQEEQLVWETAYLMARLALPCEQRLAFLDPYLAAGTREDILLEFVRTLNQAGRMEKALDVLSGHAFTPCEGGEHAIAEQYMYAHHALGRRALAQKNPALALAHFQAAQKLPENLGSGLWNECLLAPHQFFEAECLDALGRREEANRLREAIVGLWIDGFSDMYLPELRCYQALCWARMGQAGRGEMMLREHIALYEQARKHRDAGWFQTTPFFVSFMEPAETLRGAACDWQLAMAHWARGERGEAAAWAGRALRGEPLLLYARLLMEEGLQ</sequence>
<reference evidence="2" key="2">
    <citation type="journal article" date="2021" name="PeerJ">
        <title>Extensive microbial diversity within the chicken gut microbiome revealed by metagenomics and culture.</title>
        <authorList>
            <person name="Gilroy R."/>
            <person name="Ravi A."/>
            <person name="Getino M."/>
            <person name="Pursley I."/>
            <person name="Horton D.L."/>
            <person name="Alikhan N.F."/>
            <person name="Baker D."/>
            <person name="Gharbi K."/>
            <person name="Hall N."/>
            <person name="Watson M."/>
            <person name="Adriaenssens E.M."/>
            <person name="Foster-Nyarko E."/>
            <person name="Jarju S."/>
            <person name="Secka A."/>
            <person name="Antonio M."/>
            <person name="Oren A."/>
            <person name="Chaudhuri R.R."/>
            <person name="La Ragione R."/>
            <person name="Hildebrand F."/>
            <person name="Pallen M.J."/>
        </authorList>
    </citation>
    <scope>NUCLEOTIDE SEQUENCE</scope>
    <source>
        <strain evidence="2">13766</strain>
    </source>
</reference>
<evidence type="ECO:0000313" key="3">
    <source>
        <dbReference type="Proteomes" id="UP000824140"/>
    </source>
</evidence>
<protein>
    <submittedName>
        <fullName evidence="2">DUF5107 domain-containing protein</fullName>
    </submittedName>
</protein>
<reference evidence="2" key="1">
    <citation type="submission" date="2020-10" db="EMBL/GenBank/DDBJ databases">
        <authorList>
            <person name="Gilroy R."/>
        </authorList>
    </citation>
    <scope>NUCLEOTIDE SEQUENCE</scope>
    <source>
        <strain evidence="2">13766</strain>
    </source>
</reference>
<feature type="domain" description="DUF5107" evidence="1">
    <location>
        <begin position="54"/>
        <end position="344"/>
    </location>
</feature>
<dbReference type="SMART" id="SM00028">
    <property type="entry name" value="TPR"/>
    <property type="match status" value="4"/>
</dbReference>
<evidence type="ECO:0000259" key="1">
    <source>
        <dbReference type="Pfam" id="PF17128"/>
    </source>
</evidence>
<gene>
    <name evidence="2" type="ORF">IAA84_10360</name>
</gene>